<evidence type="ECO:0000259" key="6">
    <source>
        <dbReference type="PROSITE" id="PS50013"/>
    </source>
</evidence>
<feature type="compositionally biased region" description="Low complexity" evidence="5">
    <location>
        <begin position="285"/>
        <end position="296"/>
    </location>
</feature>
<dbReference type="GO" id="GO:0008270">
    <property type="term" value="F:zinc ion binding"/>
    <property type="evidence" value="ECO:0007669"/>
    <property type="project" value="UniProtKB-KW"/>
</dbReference>
<dbReference type="PROSITE" id="PS50013">
    <property type="entry name" value="CHROMO_2"/>
    <property type="match status" value="1"/>
</dbReference>
<reference evidence="8 9" key="1">
    <citation type="journal article" date="2012" name="PLoS Pathog.">
        <title>Diverse lifestyles and strategies of plant pathogenesis encoded in the genomes of eighteen Dothideomycetes fungi.</title>
        <authorList>
            <person name="Ohm R.A."/>
            <person name="Feau N."/>
            <person name="Henrissat B."/>
            <person name="Schoch C.L."/>
            <person name="Horwitz B.A."/>
            <person name="Barry K.W."/>
            <person name="Condon B.J."/>
            <person name="Copeland A.C."/>
            <person name="Dhillon B."/>
            <person name="Glaser F."/>
            <person name="Hesse C.N."/>
            <person name="Kosti I."/>
            <person name="LaButti K."/>
            <person name="Lindquist E.A."/>
            <person name="Lucas S."/>
            <person name="Salamov A.A."/>
            <person name="Bradshaw R.E."/>
            <person name="Ciuffetti L."/>
            <person name="Hamelin R.C."/>
            <person name="Kema G.H.J."/>
            <person name="Lawrence C."/>
            <person name="Scott J.A."/>
            <person name="Spatafora J.W."/>
            <person name="Turgeon B.G."/>
            <person name="de Wit P.J.G.M."/>
            <person name="Zhong S."/>
            <person name="Goodwin S.B."/>
            <person name="Grigoriev I.V."/>
        </authorList>
    </citation>
    <scope>NUCLEOTIDE SEQUENCE [LARGE SCALE GENOMIC DNA]</scope>
    <source>
        <strain evidence="8 9">SO2202</strain>
    </source>
</reference>
<feature type="region of interest" description="Disordered" evidence="5">
    <location>
        <begin position="81"/>
        <end position="320"/>
    </location>
</feature>
<dbReference type="OrthoDB" id="1918685at2759"/>
<dbReference type="Pfam" id="PF00642">
    <property type="entry name" value="zf-CCCH"/>
    <property type="match status" value="1"/>
</dbReference>
<dbReference type="PROSITE" id="PS50103">
    <property type="entry name" value="ZF_C3H1"/>
    <property type="match status" value="3"/>
</dbReference>
<keyword evidence="9" id="KW-1185">Reference proteome</keyword>
<proteinExistence type="predicted"/>
<keyword evidence="4" id="KW-0862">Zinc</keyword>
<dbReference type="SMART" id="SM00356">
    <property type="entry name" value="ZnF_C3H1"/>
    <property type="match status" value="3"/>
</dbReference>
<feature type="compositionally biased region" description="Polar residues" evidence="5">
    <location>
        <begin position="204"/>
        <end position="219"/>
    </location>
</feature>
<feature type="compositionally biased region" description="Acidic residues" evidence="5">
    <location>
        <begin position="9"/>
        <end position="23"/>
    </location>
</feature>
<feature type="region of interest" description="Disordered" evidence="5">
    <location>
        <begin position="568"/>
        <end position="590"/>
    </location>
</feature>
<dbReference type="InterPro" id="IPR023780">
    <property type="entry name" value="Chromo_domain"/>
</dbReference>
<evidence type="ECO:0000256" key="5">
    <source>
        <dbReference type="SAM" id="MobiDB-lite"/>
    </source>
</evidence>
<dbReference type="GO" id="GO:0005634">
    <property type="term" value="C:nucleus"/>
    <property type="evidence" value="ECO:0007669"/>
    <property type="project" value="UniProtKB-SubCell"/>
</dbReference>
<keyword evidence="3" id="KW-0539">Nucleus</keyword>
<feature type="zinc finger region" description="C3H1-type" evidence="4">
    <location>
        <begin position="518"/>
        <end position="546"/>
    </location>
</feature>
<name>M3CP03_SPHMS</name>
<dbReference type="HOGENOM" id="CLU_271575_0_0_1"/>
<feature type="domain" description="C3H1-type" evidence="7">
    <location>
        <begin position="594"/>
        <end position="617"/>
    </location>
</feature>
<dbReference type="Pfam" id="PF00385">
    <property type="entry name" value="Chromo"/>
    <property type="match status" value="1"/>
</dbReference>
<feature type="region of interest" description="Disordered" evidence="5">
    <location>
        <begin position="1"/>
        <end position="23"/>
    </location>
</feature>
<sequence>MSPKLFYTDSEDDSIGTEYTTQDDGDGLYDIEKILSQKDNYFLIKWQGYATPEATWEPRDGLPPDDSEIWVEWRRHLKAVRDGREQAFDQHQWQKEWEKHRDEKNRRRARRNAKRRKKNLPTRPDTLEEESTHAADSHEEEDSEDDAPLALRTANRRAPPQQPVHRKGVAQKLTKPRREQRNASSSSDESAEITSDDSEESLVVTGSQKVKLRSPSSIKRPSREDVRRKRSQTSSVVSPKKQRLNSHSKSQVTQDERIHEAQPQQRPSAPMRTQSSQSAIPRKNVPSSSASVALPARAKKSKNVMSNWDGEAKKRKRVPKVGSVVDETARPGFLHLRMQHAVQKSTREEGAPDLSALNIIDPKTGNVVVPSKVSTASVAAAEQSATKTATGTSTAPGVTASTPPATIVSGIDGAYSRRSPPPSARNPEALPVRSTEGSASDLRAENTSEHQHSATSGDANASLSIRKTAICRFWREGTCKHSAQNCSFAHSFAAGDATKIGGEYASKLRLPPPDERYDPGQLRCHFFRTHGICKRGAVCKYAHHDTPYDAPPPGVTVEDVRASQLVYAQSTMSRDPQKTRKRPDSGKQHSSDLTCYFWRTQNSCKKGKYCPFSHSDTGFNAPPPPGILKNMLRSNEAPEPRTNLAPMGNHRWTSGADAEVPRQSFDRPVFGEPQYAKVPEATPARMGFHGASDLVLSPEPLIASPMHTSLPGPQISPESGNSLWDVGSASAAVITRSAMLKLYHQGSEHPHSIRLTLDVFGDDMFTRMVGDSPVLCAEHAILTSDVQAVLWQDIQNSSNAASAVIHMDVSPKHEVSSAAELCKLHECCLLASVEGYSATNILVYPSNAEQWKFLDTPGLPSDSSASLKLCAFDGCPDLRRRLSSRLTPMRLDPRSPALIVGEVLAQVERSRIFDKGVEAVFLMIPPAHAAELDFLKQVFVEMKCRVYHAGMPGSWSYFCKRYDRAGVVLVHPNTPLWRIPKLHEMTLRPTSFFTIGIDHTAALLDDREDVFECTRLFPLGGAALLTDDLIAHYPEEATEIIQNFLNATSSKPEGAEVYKIVARPGLKRFLLENFIERGRPDERWLRLYGAVCDLCPPEDEDLEDPPNPLATSHLVSINPDLLPSFAGLWERDQEAAADVLVEWFAGWALLHASRFRKFAVITGTGADDRGWALRYRHIGVMRPEQAMKYVIRGNKPQKGIRNWKAS</sequence>
<dbReference type="InterPro" id="IPR023779">
    <property type="entry name" value="Chromodomain_CS"/>
</dbReference>
<feature type="compositionally biased region" description="Basic residues" evidence="5">
    <location>
        <begin position="106"/>
        <end position="120"/>
    </location>
</feature>
<comment type="subcellular location">
    <subcellularLocation>
        <location evidence="1">Nucleus</location>
    </subcellularLocation>
</comment>
<feature type="compositionally biased region" description="Acidic residues" evidence="5">
    <location>
        <begin position="189"/>
        <end position="200"/>
    </location>
</feature>
<evidence type="ECO:0008006" key="10">
    <source>
        <dbReference type="Google" id="ProtNLM"/>
    </source>
</evidence>
<feature type="zinc finger region" description="C3H1-type" evidence="4">
    <location>
        <begin position="594"/>
        <end position="617"/>
    </location>
</feature>
<dbReference type="RefSeq" id="XP_016763629.1">
    <property type="nucleotide sequence ID" value="XM_016901862.1"/>
</dbReference>
<dbReference type="InterPro" id="IPR000571">
    <property type="entry name" value="Znf_CCCH"/>
</dbReference>
<evidence type="ECO:0000256" key="1">
    <source>
        <dbReference type="ARBA" id="ARBA00004123"/>
    </source>
</evidence>
<dbReference type="PROSITE" id="PS00598">
    <property type="entry name" value="CHROMO_1"/>
    <property type="match status" value="1"/>
</dbReference>
<gene>
    <name evidence="8" type="ORF">SEPMUDRAFT_123789</name>
</gene>
<feature type="compositionally biased region" description="Basic and acidic residues" evidence="5">
    <location>
        <begin position="81"/>
        <end position="105"/>
    </location>
</feature>
<dbReference type="eggNOG" id="ENOG502STGS">
    <property type="taxonomic scope" value="Eukaryota"/>
</dbReference>
<dbReference type="AlphaFoldDB" id="M3CP03"/>
<dbReference type="SUPFAM" id="SSF54160">
    <property type="entry name" value="Chromo domain-like"/>
    <property type="match status" value="1"/>
</dbReference>
<feature type="region of interest" description="Disordered" evidence="5">
    <location>
        <begin position="383"/>
        <end position="460"/>
    </location>
</feature>
<feature type="zinc finger region" description="C3H1-type" evidence="4">
    <location>
        <begin position="465"/>
        <end position="493"/>
    </location>
</feature>
<accession>M3CP03</accession>
<feature type="compositionally biased region" description="Polar residues" evidence="5">
    <location>
        <begin position="262"/>
        <end position="279"/>
    </location>
</feature>
<feature type="domain" description="C3H1-type" evidence="7">
    <location>
        <begin position="465"/>
        <end position="493"/>
    </location>
</feature>
<keyword evidence="4" id="KW-0863">Zinc-finger</keyword>
<feature type="compositionally biased region" description="Basic and acidic residues" evidence="5">
    <location>
        <begin position="442"/>
        <end position="452"/>
    </location>
</feature>
<feature type="domain" description="C3H1-type" evidence="7">
    <location>
        <begin position="518"/>
        <end position="546"/>
    </location>
</feature>
<dbReference type="GO" id="GO:0006338">
    <property type="term" value="P:chromatin remodeling"/>
    <property type="evidence" value="ECO:0007669"/>
    <property type="project" value="UniProtKB-ARBA"/>
</dbReference>
<dbReference type="SMART" id="SM00298">
    <property type="entry name" value="CHROMO"/>
    <property type="match status" value="1"/>
</dbReference>
<dbReference type="EMBL" id="KB456261">
    <property type="protein sequence ID" value="EMF15508.1"/>
    <property type="molecule type" value="Genomic_DNA"/>
</dbReference>
<protein>
    <recommendedName>
        <fullName evidence="10">Chromo domain-containing protein</fullName>
    </recommendedName>
</protein>
<feature type="compositionally biased region" description="Low complexity" evidence="5">
    <location>
        <begin position="384"/>
        <end position="395"/>
    </location>
</feature>
<dbReference type="Gene3D" id="2.40.50.40">
    <property type="match status" value="1"/>
</dbReference>
<evidence type="ECO:0000256" key="4">
    <source>
        <dbReference type="PROSITE-ProRule" id="PRU00723"/>
    </source>
</evidence>
<dbReference type="Proteomes" id="UP000016931">
    <property type="component" value="Unassembled WGS sequence"/>
</dbReference>
<evidence type="ECO:0000313" key="8">
    <source>
        <dbReference type="EMBL" id="EMF15508.1"/>
    </source>
</evidence>
<evidence type="ECO:0000313" key="9">
    <source>
        <dbReference type="Proteomes" id="UP000016931"/>
    </source>
</evidence>
<feature type="domain" description="Chromo" evidence="6">
    <location>
        <begin position="29"/>
        <end position="85"/>
    </location>
</feature>
<dbReference type="GeneID" id="27898999"/>
<organism evidence="8 9">
    <name type="scientific">Sphaerulina musiva (strain SO2202)</name>
    <name type="common">Poplar stem canker fungus</name>
    <name type="synonym">Septoria musiva</name>
    <dbReference type="NCBI Taxonomy" id="692275"/>
    <lineage>
        <taxon>Eukaryota</taxon>
        <taxon>Fungi</taxon>
        <taxon>Dikarya</taxon>
        <taxon>Ascomycota</taxon>
        <taxon>Pezizomycotina</taxon>
        <taxon>Dothideomycetes</taxon>
        <taxon>Dothideomycetidae</taxon>
        <taxon>Mycosphaerellales</taxon>
        <taxon>Mycosphaerellaceae</taxon>
        <taxon>Sphaerulina</taxon>
    </lineage>
</organism>
<evidence type="ECO:0000256" key="3">
    <source>
        <dbReference type="ARBA" id="ARBA00023242"/>
    </source>
</evidence>
<comment type="subunit">
    <text evidence="2">Component of the NuA4 histone acetyltransferase complex.</text>
</comment>
<dbReference type="STRING" id="692275.M3CP03"/>
<keyword evidence="4" id="KW-0479">Metal-binding</keyword>
<feature type="compositionally biased region" description="Acidic residues" evidence="5">
    <location>
        <begin position="138"/>
        <end position="147"/>
    </location>
</feature>
<feature type="compositionally biased region" description="Basic and acidic residues" evidence="5">
    <location>
        <begin position="575"/>
        <end position="590"/>
    </location>
</feature>
<dbReference type="Gene3D" id="4.10.1000.10">
    <property type="entry name" value="Zinc finger, CCCH-type"/>
    <property type="match status" value="1"/>
</dbReference>
<evidence type="ECO:0000256" key="2">
    <source>
        <dbReference type="ARBA" id="ARBA00011353"/>
    </source>
</evidence>
<dbReference type="InterPro" id="IPR016197">
    <property type="entry name" value="Chromo-like_dom_sf"/>
</dbReference>
<dbReference type="InterPro" id="IPR000953">
    <property type="entry name" value="Chromo/chromo_shadow_dom"/>
</dbReference>
<evidence type="ECO:0000259" key="7">
    <source>
        <dbReference type="PROSITE" id="PS50103"/>
    </source>
</evidence>
<dbReference type="OMA" id="DTGIHAG"/>